<keyword evidence="3" id="KW-1185">Reference proteome</keyword>
<evidence type="ECO:0000313" key="2">
    <source>
        <dbReference type="EMBL" id="KAK2104571.1"/>
    </source>
</evidence>
<accession>A0ABQ9V625</accession>
<sequence length="214" mass="22979">MLYWGEKKPRKLSDDSGTGTWGPSLVLARGRYSLRCRGRATVEPLIAVFPWWTLDIPLPCVKVLQPVTPEEKPQHASTFLNTARAALVAFGPHSKWWRQRQRQQPPAHLHRGADRTRLPGRRSHVTDTMAEMLLPASQQRRVKAMTAATGSAGCAAVPLLLCALLAPGGAYVLDDSDGLGREFDGIGGVSGGGVSGWPQGYARGAESPPLGAAP</sequence>
<feature type="region of interest" description="Disordered" evidence="1">
    <location>
        <begin position="99"/>
        <end position="120"/>
    </location>
</feature>
<name>A0ABQ9V625_SAGOE</name>
<gene>
    <name evidence="2" type="ORF">P7K49_018427</name>
</gene>
<proteinExistence type="predicted"/>
<dbReference type="Proteomes" id="UP001266305">
    <property type="component" value="Unassembled WGS sequence"/>
</dbReference>
<reference evidence="2 3" key="1">
    <citation type="submission" date="2023-05" db="EMBL/GenBank/DDBJ databases">
        <title>B98-5 Cell Line De Novo Hybrid Assembly: An Optical Mapping Approach.</title>
        <authorList>
            <person name="Kananen K."/>
            <person name="Auerbach J.A."/>
            <person name="Kautto E."/>
            <person name="Blachly J.S."/>
        </authorList>
    </citation>
    <scope>NUCLEOTIDE SEQUENCE [LARGE SCALE GENOMIC DNA]</scope>
    <source>
        <strain evidence="2">B95-8</strain>
        <tissue evidence="2">Cell line</tissue>
    </source>
</reference>
<organism evidence="2 3">
    <name type="scientific">Saguinus oedipus</name>
    <name type="common">Cotton-top tamarin</name>
    <name type="synonym">Oedipomidas oedipus</name>
    <dbReference type="NCBI Taxonomy" id="9490"/>
    <lineage>
        <taxon>Eukaryota</taxon>
        <taxon>Metazoa</taxon>
        <taxon>Chordata</taxon>
        <taxon>Craniata</taxon>
        <taxon>Vertebrata</taxon>
        <taxon>Euteleostomi</taxon>
        <taxon>Mammalia</taxon>
        <taxon>Eutheria</taxon>
        <taxon>Euarchontoglires</taxon>
        <taxon>Primates</taxon>
        <taxon>Haplorrhini</taxon>
        <taxon>Platyrrhini</taxon>
        <taxon>Cebidae</taxon>
        <taxon>Callitrichinae</taxon>
        <taxon>Saguinus</taxon>
    </lineage>
</organism>
<evidence type="ECO:0000313" key="3">
    <source>
        <dbReference type="Proteomes" id="UP001266305"/>
    </source>
</evidence>
<protein>
    <submittedName>
        <fullName evidence="2">Uncharacterized protein</fullName>
    </submittedName>
</protein>
<comment type="caution">
    <text evidence="2">The sequence shown here is derived from an EMBL/GenBank/DDBJ whole genome shotgun (WGS) entry which is preliminary data.</text>
</comment>
<dbReference type="EMBL" id="JASSZA010000008">
    <property type="protein sequence ID" value="KAK2104571.1"/>
    <property type="molecule type" value="Genomic_DNA"/>
</dbReference>
<evidence type="ECO:0000256" key="1">
    <source>
        <dbReference type="SAM" id="MobiDB-lite"/>
    </source>
</evidence>